<evidence type="ECO:0000313" key="4">
    <source>
        <dbReference type="Proteomes" id="UP000765509"/>
    </source>
</evidence>
<feature type="region of interest" description="Disordered" evidence="2">
    <location>
        <begin position="72"/>
        <end position="101"/>
    </location>
</feature>
<evidence type="ECO:0000313" key="3">
    <source>
        <dbReference type="EMBL" id="MBW0560304.1"/>
    </source>
</evidence>
<keyword evidence="4" id="KW-1185">Reference proteome</keyword>
<comment type="caution">
    <text evidence="3">The sequence shown here is derived from an EMBL/GenBank/DDBJ whole genome shotgun (WGS) entry which is preliminary data.</text>
</comment>
<dbReference type="EMBL" id="AVOT02069378">
    <property type="protein sequence ID" value="MBW0560304.1"/>
    <property type="molecule type" value="Genomic_DNA"/>
</dbReference>
<gene>
    <name evidence="3" type="ORF">O181_100019</name>
</gene>
<evidence type="ECO:0000256" key="2">
    <source>
        <dbReference type="SAM" id="MobiDB-lite"/>
    </source>
</evidence>
<sequence length="101" mass="12309">MKTLNEENSFWATVLKDKNTNLAKIWEEFEKSNRQLNSILEEEQTMRRDLRNFQKKKDSLRKQVYYLYEKEEKEQNFSPHTNQGDEPIIHNSQKVKEEEKS</sequence>
<proteinExistence type="predicted"/>
<reference evidence="3" key="1">
    <citation type="submission" date="2021-03" db="EMBL/GenBank/DDBJ databases">
        <title>Draft genome sequence of rust myrtle Austropuccinia psidii MF-1, a brazilian biotype.</title>
        <authorList>
            <person name="Quecine M.C."/>
            <person name="Pachon D.M.R."/>
            <person name="Bonatelli M.L."/>
            <person name="Correr F.H."/>
            <person name="Franceschini L.M."/>
            <person name="Leite T.F."/>
            <person name="Margarido G.R.A."/>
            <person name="Almeida C.A."/>
            <person name="Ferrarezi J.A."/>
            <person name="Labate C.A."/>
        </authorList>
    </citation>
    <scope>NUCLEOTIDE SEQUENCE</scope>
    <source>
        <strain evidence="3">MF-1</strain>
    </source>
</reference>
<accession>A0A9Q3JEE1</accession>
<feature type="coiled-coil region" evidence="1">
    <location>
        <begin position="36"/>
        <end position="63"/>
    </location>
</feature>
<keyword evidence="1" id="KW-0175">Coiled coil</keyword>
<protein>
    <submittedName>
        <fullName evidence="3">Uncharacterized protein</fullName>
    </submittedName>
</protein>
<organism evidence="3 4">
    <name type="scientific">Austropuccinia psidii MF-1</name>
    <dbReference type="NCBI Taxonomy" id="1389203"/>
    <lineage>
        <taxon>Eukaryota</taxon>
        <taxon>Fungi</taxon>
        <taxon>Dikarya</taxon>
        <taxon>Basidiomycota</taxon>
        <taxon>Pucciniomycotina</taxon>
        <taxon>Pucciniomycetes</taxon>
        <taxon>Pucciniales</taxon>
        <taxon>Sphaerophragmiaceae</taxon>
        <taxon>Austropuccinia</taxon>
    </lineage>
</organism>
<dbReference type="AlphaFoldDB" id="A0A9Q3JEE1"/>
<name>A0A9Q3JEE1_9BASI</name>
<evidence type="ECO:0000256" key="1">
    <source>
        <dbReference type="SAM" id="Coils"/>
    </source>
</evidence>
<dbReference type="Proteomes" id="UP000765509">
    <property type="component" value="Unassembled WGS sequence"/>
</dbReference>